<comment type="caution">
    <text evidence="6">The sequence shown here is derived from an EMBL/GenBank/DDBJ whole genome shotgun (WGS) entry which is preliminary data.</text>
</comment>
<comment type="similarity">
    <text evidence="1">Belongs to the GMC oxidoreductase family.</text>
</comment>
<dbReference type="GO" id="GO:0016614">
    <property type="term" value="F:oxidoreductase activity, acting on CH-OH group of donors"/>
    <property type="evidence" value="ECO:0007669"/>
    <property type="project" value="InterPro"/>
</dbReference>
<proteinExistence type="inferred from homology"/>
<dbReference type="EMBL" id="PDLM01000016">
    <property type="protein sequence ID" value="RDW59434.1"/>
    <property type="molecule type" value="Genomic_DNA"/>
</dbReference>
<dbReference type="SUPFAM" id="SSF54373">
    <property type="entry name" value="FAD-linked reductases, C-terminal domain"/>
    <property type="match status" value="1"/>
</dbReference>
<dbReference type="PANTHER" id="PTHR47190:SF2">
    <property type="entry name" value="CELLOBIOSE DEHYDROGENASE (AFU_ORTHOLOGUE AFUA_2G17620)"/>
    <property type="match status" value="1"/>
</dbReference>
<dbReference type="InterPro" id="IPR036188">
    <property type="entry name" value="FAD/NAD-bd_sf"/>
</dbReference>
<dbReference type="Pfam" id="PF05199">
    <property type="entry name" value="GMC_oxred_C"/>
    <property type="match status" value="1"/>
</dbReference>
<evidence type="ECO:0000256" key="1">
    <source>
        <dbReference type="ARBA" id="ARBA00010790"/>
    </source>
</evidence>
<dbReference type="InterPro" id="IPR007867">
    <property type="entry name" value="GMC_OxRtase_C"/>
</dbReference>
<dbReference type="AlphaFoldDB" id="A0A3D8QDC6"/>
<evidence type="ECO:0000313" key="6">
    <source>
        <dbReference type="EMBL" id="RDW59434.1"/>
    </source>
</evidence>
<keyword evidence="2" id="KW-0285">Flavoprotein</keyword>
<protein>
    <submittedName>
        <fullName evidence="6">Cellobiose dehydrogenase</fullName>
    </submittedName>
</protein>
<evidence type="ECO:0000259" key="4">
    <source>
        <dbReference type="Pfam" id="PF00732"/>
    </source>
</evidence>
<comment type="cofactor">
    <cofactor evidence="2">
        <name>FAD</name>
        <dbReference type="ChEBI" id="CHEBI:57692"/>
    </cofactor>
</comment>
<dbReference type="STRING" id="1849047.A0A3D8QDC6"/>
<dbReference type="InterPro" id="IPR000172">
    <property type="entry name" value="GMC_OxRdtase_N"/>
</dbReference>
<organism evidence="6 7">
    <name type="scientific">Coleophoma cylindrospora</name>
    <dbReference type="NCBI Taxonomy" id="1849047"/>
    <lineage>
        <taxon>Eukaryota</taxon>
        <taxon>Fungi</taxon>
        <taxon>Dikarya</taxon>
        <taxon>Ascomycota</taxon>
        <taxon>Pezizomycotina</taxon>
        <taxon>Leotiomycetes</taxon>
        <taxon>Helotiales</taxon>
        <taxon>Dermateaceae</taxon>
        <taxon>Coleophoma</taxon>
    </lineage>
</organism>
<dbReference type="Gene3D" id="3.30.410.10">
    <property type="entry name" value="Cholesterol Oxidase, domain 2"/>
    <property type="match status" value="1"/>
</dbReference>
<name>A0A3D8QDC6_9HELO</name>
<evidence type="ECO:0000259" key="5">
    <source>
        <dbReference type="Pfam" id="PF05199"/>
    </source>
</evidence>
<sequence>MAVLSKHLSLLTPLLAFLTSNFSTLAAAQNTTTSEYDIIVVGGGAGGLVAATKFAESGLKTLLLERGGPMLYRDGNREIPAWAQEAYPDGDLTRHDAMAFYGFNYPGSINASSYYCTNLPDNLLAACMLGGGTSVNAVQQFWPPAHYIDAAFGFEGWTSADFQPAIERVVARVPQTQYWSADDKFYNDQVYGLMGSVLKTIGLAEVNTTQSVNSKYNTFGRDVYASADGLRGGPLVGYLQDAKKLPNFTLKMYSTVESVVRNGSKITGVQVNGTVVTANSVVLSAGVWNTVALLFASGIGPEEHLQTAAAINYTSYTKDEWILNNAVGGNLHDNPQTNVAFTYNNTDAIPAYSLAGTLTGVNVSKHDADMLFYNHSGPLTNTGRQLVAWITTDDKKSSTEMTAQTICSNPTTTNGTFNCQFNLNEGLLSRGRIGLGSDGNLTFADGVGPWLTNTLDVQHYARALRKFIVGSRAYPGLNVTSPTGLSALKDYEQWLSTNAKKSNNHWGGSCTVGTTDGTKNGTGCVDINAKVYGTDNLFVIDGSLSPAPTSSNPAFLYEIIAELAVARILKL</sequence>
<dbReference type="PANTHER" id="PTHR47190">
    <property type="entry name" value="DEHYDROGENASE, PUTATIVE-RELATED"/>
    <property type="match status" value="1"/>
</dbReference>
<feature type="binding site" evidence="2">
    <location>
        <position position="542"/>
    </location>
    <ligand>
        <name>FAD</name>
        <dbReference type="ChEBI" id="CHEBI:57692"/>
    </ligand>
</feature>
<dbReference type="SUPFAM" id="SSF51905">
    <property type="entry name" value="FAD/NAD(P)-binding domain"/>
    <property type="match status" value="1"/>
</dbReference>
<evidence type="ECO:0000256" key="3">
    <source>
        <dbReference type="SAM" id="SignalP"/>
    </source>
</evidence>
<feature type="chain" id="PRO_5017768169" evidence="3">
    <location>
        <begin position="29"/>
        <end position="571"/>
    </location>
</feature>
<accession>A0A3D8QDC6</accession>
<feature type="domain" description="Glucose-methanol-choline oxidoreductase C-terminal" evidence="5">
    <location>
        <begin position="485"/>
        <end position="557"/>
    </location>
</feature>
<feature type="domain" description="Glucose-methanol-choline oxidoreductase N-terminal" evidence="4">
    <location>
        <begin position="39"/>
        <end position="335"/>
    </location>
</feature>
<dbReference type="PIRSF" id="PIRSF000137">
    <property type="entry name" value="Alcohol_oxidase"/>
    <property type="match status" value="1"/>
</dbReference>
<dbReference type="OrthoDB" id="413885at2759"/>
<dbReference type="GO" id="GO:0050660">
    <property type="term" value="F:flavin adenine dinucleotide binding"/>
    <property type="evidence" value="ECO:0007669"/>
    <property type="project" value="InterPro"/>
</dbReference>
<evidence type="ECO:0000313" key="7">
    <source>
        <dbReference type="Proteomes" id="UP000256645"/>
    </source>
</evidence>
<keyword evidence="7" id="KW-1185">Reference proteome</keyword>
<feature type="signal peptide" evidence="3">
    <location>
        <begin position="1"/>
        <end position="28"/>
    </location>
</feature>
<dbReference type="Pfam" id="PF00732">
    <property type="entry name" value="GMC_oxred_N"/>
    <property type="match status" value="1"/>
</dbReference>
<keyword evidence="2" id="KW-0274">FAD</keyword>
<dbReference type="InterPro" id="IPR053208">
    <property type="entry name" value="GMC_Oxidoreductase_CD"/>
</dbReference>
<feature type="binding site" evidence="2">
    <location>
        <position position="256"/>
    </location>
    <ligand>
        <name>FAD</name>
        <dbReference type="ChEBI" id="CHEBI:57692"/>
    </ligand>
</feature>
<evidence type="ECO:0000256" key="2">
    <source>
        <dbReference type="PIRSR" id="PIRSR000137-2"/>
    </source>
</evidence>
<dbReference type="InterPro" id="IPR012132">
    <property type="entry name" value="GMC_OxRdtase"/>
</dbReference>
<dbReference type="Proteomes" id="UP000256645">
    <property type="component" value="Unassembled WGS sequence"/>
</dbReference>
<dbReference type="Gene3D" id="3.50.50.60">
    <property type="entry name" value="FAD/NAD(P)-binding domain"/>
    <property type="match status" value="1"/>
</dbReference>
<keyword evidence="3" id="KW-0732">Signal</keyword>
<reference evidence="6 7" key="1">
    <citation type="journal article" date="2018" name="IMA Fungus">
        <title>IMA Genome-F 9: Draft genome sequence of Annulohypoxylon stygium, Aspergillus mulundensis, Berkeleyomyces basicola (syn. Thielaviopsis basicola), Ceratocystis smalleyi, two Cercospora beticola strains, Coleophoma cylindrospora, Fusarium fracticaudum, Phialophora cf. hyalina, and Morchella septimelata.</title>
        <authorList>
            <person name="Wingfield B.D."/>
            <person name="Bills G.F."/>
            <person name="Dong Y."/>
            <person name="Huang W."/>
            <person name="Nel W.J."/>
            <person name="Swalarsk-Parry B.S."/>
            <person name="Vaghefi N."/>
            <person name="Wilken P.M."/>
            <person name="An Z."/>
            <person name="de Beer Z.W."/>
            <person name="De Vos L."/>
            <person name="Chen L."/>
            <person name="Duong T.A."/>
            <person name="Gao Y."/>
            <person name="Hammerbacher A."/>
            <person name="Kikkert J.R."/>
            <person name="Li Y."/>
            <person name="Li H."/>
            <person name="Li K."/>
            <person name="Li Q."/>
            <person name="Liu X."/>
            <person name="Ma X."/>
            <person name="Naidoo K."/>
            <person name="Pethybridge S.J."/>
            <person name="Sun J."/>
            <person name="Steenkamp E.T."/>
            <person name="van der Nest M.A."/>
            <person name="van Wyk S."/>
            <person name="Wingfield M.J."/>
            <person name="Xiong C."/>
            <person name="Yue Q."/>
            <person name="Zhang X."/>
        </authorList>
    </citation>
    <scope>NUCLEOTIDE SEQUENCE [LARGE SCALE GENOMIC DNA]</scope>
    <source>
        <strain evidence="6 7">BP6252</strain>
    </source>
</reference>
<gene>
    <name evidence="6" type="ORF">BP6252_12521</name>
</gene>